<evidence type="ECO:0000313" key="2">
    <source>
        <dbReference type="Proteomes" id="UP000299102"/>
    </source>
</evidence>
<proteinExistence type="predicted"/>
<organism evidence="1 2">
    <name type="scientific">Eumeta variegata</name>
    <name type="common">Bagworm moth</name>
    <name type="synonym">Eumeta japonica</name>
    <dbReference type="NCBI Taxonomy" id="151549"/>
    <lineage>
        <taxon>Eukaryota</taxon>
        <taxon>Metazoa</taxon>
        <taxon>Ecdysozoa</taxon>
        <taxon>Arthropoda</taxon>
        <taxon>Hexapoda</taxon>
        <taxon>Insecta</taxon>
        <taxon>Pterygota</taxon>
        <taxon>Neoptera</taxon>
        <taxon>Endopterygota</taxon>
        <taxon>Lepidoptera</taxon>
        <taxon>Glossata</taxon>
        <taxon>Ditrysia</taxon>
        <taxon>Tineoidea</taxon>
        <taxon>Psychidae</taxon>
        <taxon>Oiketicinae</taxon>
        <taxon>Eumeta</taxon>
    </lineage>
</organism>
<dbReference type="Proteomes" id="UP000299102">
    <property type="component" value="Unassembled WGS sequence"/>
</dbReference>
<comment type="caution">
    <text evidence="1">The sequence shown here is derived from an EMBL/GenBank/DDBJ whole genome shotgun (WGS) entry which is preliminary data.</text>
</comment>
<dbReference type="AlphaFoldDB" id="A0A4C1YVL9"/>
<name>A0A4C1YVL9_EUMVA</name>
<dbReference type="EMBL" id="BGZK01001380">
    <property type="protein sequence ID" value="GBP78679.1"/>
    <property type="molecule type" value="Genomic_DNA"/>
</dbReference>
<protein>
    <submittedName>
        <fullName evidence="1">Uncharacterized protein</fullName>
    </submittedName>
</protein>
<gene>
    <name evidence="1" type="ORF">EVAR_45568_1</name>
</gene>
<keyword evidence="2" id="KW-1185">Reference proteome</keyword>
<evidence type="ECO:0000313" key="1">
    <source>
        <dbReference type="EMBL" id="GBP78679.1"/>
    </source>
</evidence>
<accession>A0A4C1YVL9</accession>
<reference evidence="1 2" key="1">
    <citation type="journal article" date="2019" name="Commun. Biol.">
        <title>The bagworm genome reveals a unique fibroin gene that provides high tensile strength.</title>
        <authorList>
            <person name="Kono N."/>
            <person name="Nakamura H."/>
            <person name="Ohtoshi R."/>
            <person name="Tomita M."/>
            <person name="Numata K."/>
            <person name="Arakawa K."/>
        </authorList>
    </citation>
    <scope>NUCLEOTIDE SEQUENCE [LARGE SCALE GENOMIC DNA]</scope>
</reference>
<sequence length="106" mass="12058">MLYPISRMYENGPAWLVGYHTITEYRRKVAASTVTCHPVRESSICSFPLYQPILSSIRYIIPTRQADYVLMTRLGSRVSMGNGDHLLSGGAHDPQNCYKISVYISW</sequence>